<keyword evidence="1" id="KW-0614">Plasmid</keyword>
<sequence>MHGLAKAASGAYAALEFLAKKS</sequence>
<name>A0A375IKW2_9BURK</name>
<protein>
    <submittedName>
        <fullName evidence="1">Uncharacterized protein</fullName>
    </submittedName>
</protein>
<dbReference type="AlphaFoldDB" id="A0A375IKW2"/>
<reference evidence="1 2" key="1">
    <citation type="submission" date="2018-01" db="EMBL/GenBank/DDBJ databases">
        <authorList>
            <person name="Gaut B.S."/>
            <person name="Morton B.R."/>
            <person name="Clegg M.T."/>
            <person name="Duvall M.R."/>
        </authorList>
    </citation>
    <scope>NUCLEOTIDE SEQUENCE [LARGE SCALE GENOMIC DNA]</scope>
    <source>
        <strain evidence="1">Cupriavidus taiwanensis LMG 19425</strain>
        <plasmid evidence="2">Plasmid ii</plasmid>
    </source>
</reference>
<organism evidence="1 2">
    <name type="scientific">Cupriavidus taiwanensis</name>
    <dbReference type="NCBI Taxonomy" id="164546"/>
    <lineage>
        <taxon>Bacteria</taxon>
        <taxon>Pseudomonadati</taxon>
        <taxon>Pseudomonadota</taxon>
        <taxon>Betaproteobacteria</taxon>
        <taxon>Burkholderiales</taxon>
        <taxon>Burkholderiaceae</taxon>
        <taxon>Cupriavidus</taxon>
    </lineage>
</organism>
<evidence type="ECO:0000313" key="1">
    <source>
        <dbReference type="EMBL" id="SPK74740.1"/>
    </source>
</evidence>
<proteinExistence type="predicted"/>
<dbReference type="Proteomes" id="UP000255505">
    <property type="component" value="Plasmid II"/>
</dbReference>
<dbReference type="EMBL" id="LT991977">
    <property type="protein sequence ID" value="SPK74740.1"/>
    <property type="molecule type" value="Genomic_DNA"/>
</dbReference>
<gene>
    <name evidence="1" type="ORF">CT19425_MP20450</name>
</gene>
<evidence type="ECO:0000313" key="2">
    <source>
        <dbReference type="Proteomes" id="UP000255505"/>
    </source>
</evidence>
<geneLocation type="plasmid" evidence="1">
    <name>II</name>
</geneLocation>
<accession>A0A375IKW2</accession>